<dbReference type="EMBL" id="KR091910">
    <property type="protein sequence ID" value="AKS25457.1"/>
    <property type="molecule type" value="Genomic_DNA"/>
</dbReference>
<dbReference type="Proteomes" id="UP000232791">
    <property type="component" value="Segment"/>
</dbReference>
<sequence length="261" mass="29754">MLFCIVVLLTHTVCNVIVSQTASVDAANNFPPQILSNFTYLTPELSVAPQYFSIQLHRIVDKNVAESIVYTPNVNGDRLSSKSNNTPSSTLQMFAANDGYILKNHLYNDQLCLDNYNHFKMLTRPLGLNLPNDCLLYVEMDEVYTNNTSIEYVKNVYNDVCVKSTSPGGYDDRFTFRLYTKVKSERWYVVVSKDKLSSTSVKRRASVFGVVYNLCLNKVNGNFVCLLSRKNSNCDLKKSTKIVWRNGNVELLKRLHHRPLL</sequence>
<name>A0A0K0WSL6_9BBAC</name>
<dbReference type="OrthoDB" id="21159at10239"/>
<gene>
    <name evidence="1" type="ORF">clas114</name>
</gene>
<reference evidence="1 2" key="1">
    <citation type="journal article" date="2015" name="PLoS ONE">
        <title>The Complete Genome of a New Betabaculovirus from Clostera anastomosis.</title>
        <authorList>
            <person name="Yin F."/>
            <person name="Zhu Z."/>
            <person name="Liu X."/>
            <person name="Hou D."/>
            <person name="Wang J."/>
            <person name="Zhang L."/>
            <person name="Wang M."/>
            <person name="Kou Z."/>
            <person name="Wang H."/>
            <person name="Deng F."/>
            <person name="Hu Z."/>
        </authorList>
    </citation>
    <scope>NUCLEOTIDE SEQUENCE [LARGE SCALE GENOMIC DNA]</scope>
    <source>
        <strain evidence="1 2">ClasGV-B</strain>
    </source>
</reference>
<accession>A0A0K0WSL6</accession>
<keyword evidence="2" id="KW-1185">Reference proteome</keyword>
<protein>
    <submittedName>
        <fullName evidence="1">Clas114</fullName>
    </submittedName>
</protein>
<evidence type="ECO:0000313" key="1">
    <source>
        <dbReference type="EMBL" id="AKS25457.1"/>
    </source>
</evidence>
<organism evidence="1 2">
    <name type="scientific">Clostera anastomosis granulovirus B</name>
    <dbReference type="NCBI Taxonomy" id="1986290"/>
    <lineage>
        <taxon>Viruses</taxon>
        <taxon>Viruses incertae sedis</taxon>
        <taxon>Naldaviricetes</taxon>
        <taxon>Lefavirales</taxon>
        <taxon>Baculoviridae</taxon>
        <taxon>Betabaculovirus</taxon>
        <taxon>Betabaculovirus alterclanastomosis</taxon>
    </lineage>
</organism>
<proteinExistence type="predicted"/>
<evidence type="ECO:0000313" key="2">
    <source>
        <dbReference type="Proteomes" id="UP000232791"/>
    </source>
</evidence>